<dbReference type="OrthoDB" id="107244at2"/>
<dbReference type="CDD" id="cd00761">
    <property type="entry name" value="Glyco_tranf_GTA_type"/>
    <property type="match status" value="1"/>
</dbReference>
<dbReference type="SUPFAM" id="SSF53448">
    <property type="entry name" value="Nucleotide-diphospho-sugar transferases"/>
    <property type="match status" value="1"/>
</dbReference>
<keyword evidence="3" id="KW-1185">Reference proteome</keyword>
<dbReference type="GO" id="GO:0016740">
    <property type="term" value="F:transferase activity"/>
    <property type="evidence" value="ECO:0007669"/>
    <property type="project" value="UniProtKB-KW"/>
</dbReference>
<keyword evidence="2" id="KW-0808">Transferase</keyword>
<evidence type="ECO:0000313" key="3">
    <source>
        <dbReference type="Proteomes" id="UP000236728"/>
    </source>
</evidence>
<dbReference type="PANTHER" id="PTHR43685:SF2">
    <property type="entry name" value="GLYCOSYLTRANSFERASE 2-LIKE DOMAIN-CONTAINING PROTEIN"/>
    <property type="match status" value="1"/>
</dbReference>
<dbReference type="InterPro" id="IPR050834">
    <property type="entry name" value="Glycosyltransf_2"/>
</dbReference>
<dbReference type="AlphaFoldDB" id="A0A1H6A811"/>
<accession>A0A1H6A811</accession>
<name>A0A1H6A811_9BACT</name>
<dbReference type="PANTHER" id="PTHR43685">
    <property type="entry name" value="GLYCOSYLTRANSFERASE"/>
    <property type="match status" value="1"/>
</dbReference>
<dbReference type="RefSeq" id="WP_103933829.1">
    <property type="nucleotide sequence ID" value="NZ_FNVA01000005.1"/>
</dbReference>
<protein>
    <submittedName>
        <fullName evidence="2">Glycosyl transferase family 2</fullName>
    </submittedName>
</protein>
<reference evidence="2 3" key="1">
    <citation type="submission" date="2016-10" db="EMBL/GenBank/DDBJ databases">
        <authorList>
            <person name="de Groot N.N."/>
        </authorList>
    </citation>
    <scope>NUCLEOTIDE SEQUENCE [LARGE SCALE GENOMIC DNA]</scope>
    <source>
        <strain evidence="2 3">DSM 22489</strain>
    </source>
</reference>
<feature type="domain" description="Glycosyltransferase 2-like" evidence="1">
    <location>
        <begin position="7"/>
        <end position="171"/>
    </location>
</feature>
<dbReference type="EMBL" id="FNVA01000005">
    <property type="protein sequence ID" value="SEG44187.1"/>
    <property type="molecule type" value="Genomic_DNA"/>
</dbReference>
<gene>
    <name evidence="2" type="ORF">SAMN05421819_2952</name>
</gene>
<dbReference type="InterPro" id="IPR029044">
    <property type="entry name" value="Nucleotide-diphossugar_trans"/>
</dbReference>
<proteinExistence type="predicted"/>
<organism evidence="2 3">
    <name type="scientific">Bryocella elongata</name>
    <dbReference type="NCBI Taxonomy" id="863522"/>
    <lineage>
        <taxon>Bacteria</taxon>
        <taxon>Pseudomonadati</taxon>
        <taxon>Acidobacteriota</taxon>
        <taxon>Terriglobia</taxon>
        <taxon>Terriglobales</taxon>
        <taxon>Acidobacteriaceae</taxon>
        <taxon>Bryocella</taxon>
    </lineage>
</organism>
<dbReference type="Pfam" id="PF00535">
    <property type="entry name" value="Glycos_transf_2"/>
    <property type="match status" value="1"/>
</dbReference>
<evidence type="ECO:0000259" key="1">
    <source>
        <dbReference type="Pfam" id="PF00535"/>
    </source>
</evidence>
<evidence type="ECO:0000313" key="2">
    <source>
        <dbReference type="EMBL" id="SEG44187.1"/>
    </source>
</evidence>
<dbReference type="Gene3D" id="3.90.550.10">
    <property type="entry name" value="Spore Coat Polysaccharide Biosynthesis Protein SpsA, Chain A"/>
    <property type="match status" value="1"/>
</dbReference>
<dbReference type="InterPro" id="IPR001173">
    <property type="entry name" value="Glyco_trans_2-like"/>
</dbReference>
<dbReference type="Proteomes" id="UP000236728">
    <property type="component" value="Unassembled WGS sequence"/>
</dbReference>
<sequence length="314" mass="35462">MTAPAITVVVPVFDGENYLAATLRSALDQTYPIAELIVIDDGSSDSTAAIAESFGAAVHLHRTANQGVSAARNLGISLAKTEWVALLDHDDIWEPNHLECLAAAIQRRPDADAVYGRVRRYVMERRMDSAQGQFVLADALPFPDETKVARLLMERCPILTSAMALRRSRILALGGFDSYFSNAQDWDMWVRLAKAKAVFVGSPEITTLYRVHCESRTHNALRALGYYLDVLERDILPALPAWKRLPHQLRVSSRLESEAAIMMRELKQPGALRMMLRSVARWPIEESRRYMILASMLLRVRSRRNQFRSNRRTA</sequence>